<keyword evidence="3" id="KW-0547">Nucleotide-binding</keyword>
<proteinExistence type="inferred from homology"/>
<evidence type="ECO:0000313" key="10">
    <source>
        <dbReference type="Proteomes" id="UP000233491"/>
    </source>
</evidence>
<evidence type="ECO:0000256" key="6">
    <source>
        <dbReference type="ARBA" id="ARBA00023277"/>
    </source>
</evidence>
<comment type="similarity">
    <text evidence="1">Belongs to the four-carbon acid sugar kinase family.</text>
</comment>
<keyword evidence="6" id="KW-0119">Carbohydrate metabolism</keyword>
<dbReference type="Gene3D" id="3.40.50.10840">
    <property type="entry name" value="Putative sugar-binding, N-terminal domain"/>
    <property type="match status" value="1"/>
</dbReference>
<evidence type="ECO:0000256" key="5">
    <source>
        <dbReference type="ARBA" id="ARBA00022840"/>
    </source>
</evidence>
<dbReference type="RefSeq" id="WP_101290734.1">
    <property type="nucleotide sequence ID" value="NZ_FOUQ01000006.1"/>
</dbReference>
<protein>
    <recommendedName>
        <fullName evidence="11">Four-carbon acid sugar kinase family protein</fullName>
    </recommendedName>
</protein>
<keyword evidence="10" id="KW-1185">Reference proteome</keyword>
<accession>A0A1I4TQC3</accession>
<keyword evidence="4" id="KW-0418">Kinase</keyword>
<evidence type="ECO:0008006" key="11">
    <source>
        <dbReference type="Google" id="ProtNLM"/>
    </source>
</evidence>
<gene>
    <name evidence="9" type="ORF">CXZ10_17865</name>
</gene>
<evidence type="ECO:0000256" key="2">
    <source>
        <dbReference type="ARBA" id="ARBA00022679"/>
    </source>
</evidence>
<dbReference type="InterPro" id="IPR037051">
    <property type="entry name" value="4-carb_acid_sugar_kinase_N_sf"/>
</dbReference>
<evidence type="ECO:0000256" key="3">
    <source>
        <dbReference type="ARBA" id="ARBA00022741"/>
    </source>
</evidence>
<dbReference type="OrthoDB" id="9778478at2"/>
<feature type="domain" description="Four-carbon acid sugar kinase nucleotide binding" evidence="8">
    <location>
        <begin position="255"/>
        <end position="408"/>
    </location>
</feature>
<feature type="domain" description="Four-carbon acid sugar kinase N-terminal" evidence="7">
    <location>
        <begin position="7"/>
        <end position="230"/>
    </location>
</feature>
<dbReference type="Proteomes" id="UP000233491">
    <property type="component" value="Unassembled WGS sequence"/>
</dbReference>
<dbReference type="InterPro" id="IPR010737">
    <property type="entry name" value="4-carb_acid_sugar_kinase_N"/>
</dbReference>
<dbReference type="GO" id="GO:0016301">
    <property type="term" value="F:kinase activity"/>
    <property type="evidence" value="ECO:0007669"/>
    <property type="project" value="UniProtKB-KW"/>
</dbReference>
<dbReference type="GO" id="GO:0005524">
    <property type="term" value="F:ATP binding"/>
    <property type="evidence" value="ECO:0007669"/>
    <property type="project" value="UniProtKB-KW"/>
</dbReference>
<evidence type="ECO:0000256" key="1">
    <source>
        <dbReference type="ARBA" id="ARBA00005715"/>
    </source>
</evidence>
<reference evidence="9 10" key="1">
    <citation type="submission" date="2017-12" db="EMBL/GenBank/DDBJ databases">
        <title>Anaerobic carbon monoxide metabolism by Pleomorphomonas carboxyditropha sp. nov., a new mesophilic hydrogenogenic carboxidotroph.</title>
        <authorList>
            <person name="Esquivel-Elizondo S."/>
            <person name="Krajmalnik-Brown R."/>
        </authorList>
    </citation>
    <scope>NUCLEOTIDE SEQUENCE [LARGE SCALE GENOMIC DNA]</scope>
    <source>
        <strain evidence="9 10">R5-392</strain>
    </source>
</reference>
<dbReference type="Pfam" id="PF07005">
    <property type="entry name" value="SBD_N"/>
    <property type="match status" value="1"/>
</dbReference>
<evidence type="ECO:0000313" key="9">
    <source>
        <dbReference type="EMBL" id="PKR87606.1"/>
    </source>
</evidence>
<dbReference type="InterPro" id="IPR031475">
    <property type="entry name" value="NBD_C"/>
</dbReference>
<dbReference type="InterPro" id="IPR042213">
    <property type="entry name" value="NBD_C_sf"/>
</dbReference>
<dbReference type="Pfam" id="PF17042">
    <property type="entry name" value="NBD_C"/>
    <property type="match status" value="1"/>
</dbReference>
<evidence type="ECO:0000259" key="7">
    <source>
        <dbReference type="Pfam" id="PF07005"/>
    </source>
</evidence>
<name>A0A1I4TQC3_9HYPH</name>
<dbReference type="AlphaFoldDB" id="A0A1I4TQC3"/>
<keyword evidence="2" id="KW-0808">Transferase</keyword>
<dbReference type="EMBL" id="PJNW01000016">
    <property type="protein sequence ID" value="PKR87606.1"/>
    <property type="molecule type" value="Genomic_DNA"/>
</dbReference>
<evidence type="ECO:0000259" key="8">
    <source>
        <dbReference type="Pfam" id="PF17042"/>
    </source>
</evidence>
<organism evidence="9 10">
    <name type="scientific">Pleomorphomonas diazotrophica</name>
    <dbReference type="NCBI Taxonomy" id="1166257"/>
    <lineage>
        <taxon>Bacteria</taxon>
        <taxon>Pseudomonadati</taxon>
        <taxon>Pseudomonadota</taxon>
        <taxon>Alphaproteobacteria</taxon>
        <taxon>Hyphomicrobiales</taxon>
        <taxon>Pleomorphomonadaceae</taxon>
        <taxon>Pleomorphomonas</taxon>
    </lineage>
</organism>
<evidence type="ECO:0000256" key="4">
    <source>
        <dbReference type="ARBA" id="ARBA00022777"/>
    </source>
</evidence>
<keyword evidence="5" id="KW-0067">ATP-binding</keyword>
<sequence length="418" mass="44462">MIRIEKIAIIADDYTGAGDAGIHFARFGRKVELLLHIDALTRKRRDNIDIALTSETRFLDPDAAKGVVSDMVRQCRAAGYDRIFKKIDSTMRGNPGSEIEAVLAATGLSAALICPAMPKTGRTCVDGEIYLDGVPLHQSDIGHDPFHPLSSSSIADLLRLQTDLPIGFVGLNEIEAGEAALRRTILAMLERGIRLIIADATEDRHLAALAQQLAAGDLLSVGAGGLAEALARLCAPEGLEGREERKLLLQRPIVSVVGSLTEVSRRQAAHADKSGLFRTIDISSDAPAADIRMACETRLSDPSRSQPNILLRVVDGERPDKISREDGERVAEKLGLATASICSLVPCRTVVSTGGSTSMAVAEALGIESVDLIDEILPGIVVGACNQPDGSIEWFISKAGGFGDDSLLTEIDARCVSA</sequence>
<comment type="caution">
    <text evidence="9">The sequence shown here is derived from an EMBL/GenBank/DDBJ whole genome shotgun (WGS) entry which is preliminary data.</text>
</comment>
<dbReference type="Gene3D" id="3.40.980.20">
    <property type="entry name" value="Four-carbon acid sugar kinase, nucleotide binding domain"/>
    <property type="match status" value="1"/>
</dbReference>
<dbReference type="SUPFAM" id="SSF142764">
    <property type="entry name" value="YgbK-like"/>
    <property type="match status" value="1"/>
</dbReference>